<dbReference type="GO" id="GO:0005634">
    <property type="term" value="C:nucleus"/>
    <property type="evidence" value="ECO:0007669"/>
    <property type="project" value="InterPro"/>
</dbReference>
<dbReference type="InParanoid" id="D8LWS4"/>
<dbReference type="InterPro" id="IPR037381">
    <property type="entry name" value="RFWD3"/>
</dbReference>
<keyword evidence="2 4" id="KW-0863">Zinc-finger</keyword>
<dbReference type="GeneID" id="24922218"/>
<dbReference type="InterPro" id="IPR001841">
    <property type="entry name" value="Znf_RING"/>
</dbReference>
<dbReference type="PANTHER" id="PTHR16047:SF7">
    <property type="entry name" value="E3 UBIQUITIN-PROTEIN LIGASE RFWD3"/>
    <property type="match status" value="1"/>
</dbReference>
<dbReference type="GO" id="GO:0008270">
    <property type="term" value="F:zinc ion binding"/>
    <property type="evidence" value="ECO:0007669"/>
    <property type="project" value="UniProtKB-KW"/>
</dbReference>
<dbReference type="EMBL" id="FN668638">
    <property type="protein sequence ID" value="CBK20263.2"/>
    <property type="molecule type" value="Genomic_DNA"/>
</dbReference>
<dbReference type="RefSeq" id="XP_012894311.1">
    <property type="nucleotide sequence ID" value="XM_013038857.1"/>
</dbReference>
<name>D8LWS4_BLAHO</name>
<dbReference type="InterPro" id="IPR027370">
    <property type="entry name" value="Znf-RING_euk"/>
</dbReference>
<reference evidence="6" key="1">
    <citation type="submission" date="2010-02" db="EMBL/GenBank/DDBJ databases">
        <title>Sequencing and annotation of the Blastocystis hominis genome.</title>
        <authorList>
            <person name="Wincker P."/>
        </authorList>
    </citation>
    <scope>NUCLEOTIDE SEQUENCE</scope>
    <source>
        <strain evidence="6">Singapore isolate B</strain>
    </source>
</reference>
<dbReference type="GO" id="GO:0016567">
    <property type="term" value="P:protein ubiquitination"/>
    <property type="evidence" value="ECO:0007669"/>
    <property type="project" value="InterPro"/>
</dbReference>
<keyword evidence="3" id="KW-0862">Zinc</keyword>
<dbReference type="PANTHER" id="PTHR16047">
    <property type="entry name" value="RFWD3 PROTEIN"/>
    <property type="match status" value="1"/>
</dbReference>
<organism evidence="6">
    <name type="scientific">Blastocystis hominis</name>
    <dbReference type="NCBI Taxonomy" id="12968"/>
    <lineage>
        <taxon>Eukaryota</taxon>
        <taxon>Sar</taxon>
        <taxon>Stramenopiles</taxon>
        <taxon>Bigyra</taxon>
        <taxon>Opalozoa</taxon>
        <taxon>Opalinata</taxon>
        <taxon>Blastocystidae</taxon>
        <taxon>Blastocystis</taxon>
    </lineage>
</organism>
<dbReference type="AlphaFoldDB" id="D8LWS4"/>
<evidence type="ECO:0000313" key="7">
    <source>
        <dbReference type="Proteomes" id="UP000008312"/>
    </source>
</evidence>
<feature type="domain" description="RING-type" evidence="5">
    <location>
        <begin position="15"/>
        <end position="58"/>
    </location>
</feature>
<proteinExistence type="predicted"/>
<evidence type="ECO:0000256" key="3">
    <source>
        <dbReference type="ARBA" id="ARBA00022833"/>
    </source>
</evidence>
<dbReference type="OrthoDB" id="6105938at2759"/>
<dbReference type="InterPro" id="IPR013083">
    <property type="entry name" value="Znf_RING/FYVE/PHD"/>
</dbReference>
<gene>
    <name evidence="6" type="ORF">GSBLH_T00006093001</name>
</gene>
<dbReference type="PROSITE" id="PS00518">
    <property type="entry name" value="ZF_RING_1"/>
    <property type="match status" value="1"/>
</dbReference>
<dbReference type="Gene3D" id="3.30.40.10">
    <property type="entry name" value="Zinc/RING finger domain, C3HC4 (zinc finger)"/>
    <property type="match status" value="1"/>
</dbReference>
<keyword evidence="7" id="KW-1185">Reference proteome</keyword>
<sequence length="102" mass="11757">MSLSQDEKKGRNERCGICYEIMSNAGPKQVVCLQCGHLFCHRCITIALSKSKQCPICKLPAKKSHIRRLFFSNLYIKDEQEVATLRLKLMTETNQRKRVSLI</sequence>
<evidence type="ECO:0000256" key="2">
    <source>
        <dbReference type="ARBA" id="ARBA00022771"/>
    </source>
</evidence>
<dbReference type="PROSITE" id="PS50089">
    <property type="entry name" value="ZF_RING_2"/>
    <property type="match status" value="1"/>
</dbReference>
<evidence type="ECO:0000256" key="4">
    <source>
        <dbReference type="PROSITE-ProRule" id="PRU00175"/>
    </source>
</evidence>
<evidence type="ECO:0000259" key="5">
    <source>
        <dbReference type="PROSITE" id="PS50089"/>
    </source>
</evidence>
<dbReference type="GO" id="GO:0004842">
    <property type="term" value="F:ubiquitin-protein transferase activity"/>
    <property type="evidence" value="ECO:0007669"/>
    <property type="project" value="InterPro"/>
</dbReference>
<evidence type="ECO:0000256" key="1">
    <source>
        <dbReference type="ARBA" id="ARBA00022723"/>
    </source>
</evidence>
<dbReference type="GO" id="GO:0036297">
    <property type="term" value="P:interstrand cross-link repair"/>
    <property type="evidence" value="ECO:0007669"/>
    <property type="project" value="InterPro"/>
</dbReference>
<dbReference type="Proteomes" id="UP000008312">
    <property type="component" value="Unassembled WGS sequence"/>
</dbReference>
<dbReference type="SMART" id="SM00184">
    <property type="entry name" value="RING"/>
    <property type="match status" value="1"/>
</dbReference>
<keyword evidence="1" id="KW-0479">Metal-binding</keyword>
<dbReference type="Pfam" id="PF13445">
    <property type="entry name" value="zf-RING_UBOX"/>
    <property type="match status" value="1"/>
</dbReference>
<dbReference type="SUPFAM" id="SSF57850">
    <property type="entry name" value="RING/U-box"/>
    <property type="match status" value="1"/>
</dbReference>
<accession>D8LWS4</accession>
<dbReference type="InterPro" id="IPR017907">
    <property type="entry name" value="Znf_RING_CS"/>
</dbReference>
<dbReference type="OMA" id="GEHRICC"/>
<protein>
    <recommendedName>
        <fullName evidence="5">RING-type domain-containing protein</fullName>
    </recommendedName>
</protein>
<evidence type="ECO:0000313" key="6">
    <source>
        <dbReference type="EMBL" id="CBK20263.2"/>
    </source>
</evidence>